<evidence type="ECO:0000256" key="3">
    <source>
        <dbReference type="ARBA" id="ARBA00022982"/>
    </source>
</evidence>
<dbReference type="CDD" id="cd02947">
    <property type="entry name" value="TRX_family"/>
    <property type="match status" value="1"/>
</dbReference>
<evidence type="ECO:0000256" key="7">
    <source>
        <dbReference type="PIRNR" id="PIRNR000077"/>
    </source>
</evidence>
<feature type="site" description="Contributes to redox potential value" evidence="8">
    <location>
        <position position="34"/>
    </location>
</feature>
<keyword evidence="2" id="KW-0813">Transport</keyword>
<name>A0A849SQ35_UNCEI</name>
<dbReference type="PANTHER" id="PTHR45663">
    <property type="entry name" value="GEO12009P1"/>
    <property type="match status" value="1"/>
</dbReference>
<organism evidence="11 12">
    <name type="scientific">Eiseniibacteriota bacterium</name>
    <dbReference type="NCBI Taxonomy" id="2212470"/>
    <lineage>
        <taxon>Bacteria</taxon>
        <taxon>Candidatus Eiseniibacteriota</taxon>
    </lineage>
</organism>
<keyword evidence="4 9" id="KW-1015">Disulfide bond</keyword>
<dbReference type="GO" id="GO:0005829">
    <property type="term" value="C:cytosol"/>
    <property type="evidence" value="ECO:0007669"/>
    <property type="project" value="TreeGrafter"/>
</dbReference>
<dbReference type="PRINTS" id="PR00421">
    <property type="entry name" value="THIOREDOXIN"/>
</dbReference>
<dbReference type="InterPro" id="IPR017937">
    <property type="entry name" value="Thioredoxin_CS"/>
</dbReference>
<dbReference type="PANTHER" id="PTHR45663:SF11">
    <property type="entry name" value="GEO12009P1"/>
    <property type="match status" value="1"/>
</dbReference>
<comment type="similarity">
    <text evidence="1 7">Belongs to the thioredoxin family.</text>
</comment>
<evidence type="ECO:0000313" key="12">
    <source>
        <dbReference type="Proteomes" id="UP000580839"/>
    </source>
</evidence>
<feature type="disulfide bond" description="Redox-active" evidence="9">
    <location>
        <begin position="32"/>
        <end position="35"/>
    </location>
</feature>
<dbReference type="NCBIfam" id="TIGR01068">
    <property type="entry name" value="thioredoxin"/>
    <property type="match status" value="1"/>
</dbReference>
<evidence type="ECO:0000256" key="9">
    <source>
        <dbReference type="PIRSR" id="PIRSR000077-4"/>
    </source>
</evidence>
<dbReference type="GO" id="GO:0045454">
    <property type="term" value="P:cell redox homeostasis"/>
    <property type="evidence" value="ECO:0007669"/>
    <property type="project" value="TreeGrafter"/>
</dbReference>
<feature type="active site" description="Nucleophile" evidence="8">
    <location>
        <position position="35"/>
    </location>
</feature>
<feature type="site" description="Contributes to redox potential value" evidence="8">
    <location>
        <position position="33"/>
    </location>
</feature>
<evidence type="ECO:0000256" key="1">
    <source>
        <dbReference type="ARBA" id="ARBA00008987"/>
    </source>
</evidence>
<reference evidence="11 12" key="1">
    <citation type="submission" date="2020-04" db="EMBL/GenBank/DDBJ databases">
        <title>Metagenomic profiling of ammonia- and methane-oxidizing microorganisms in a Dutch drinking water treatment plant.</title>
        <authorList>
            <person name="Poghosyan L."/>
            <person name="Leucker S."/>
        </authorList>
    </citation>
    <scope>NUCLEOTIDE SEQUENCE [LARGE SCALE GENOMIC DNA]</scope>
    <source>
        <strain evidence="11">S-RSF-IL-03</strain>
    </source>
</reference>
<dbReference type="GO" id="GO:0015035">
    <property type="term" value="F:protein-disulfide reductase activity"/>
    <property type="evidence" value="ECO:0007669"/>
    <property type="project" value="UniProtKB-UniRule"/>
</dbReference>
<dbReference type="PROSITE" id="PS00194">
    <property type="entry name" value="THIOREDOXIN_1"/>
    <property type="match status" value="1"/>
</dbReference>
<dbReference type="AlphaFoldDB" id="A0A849SQ35"/>
<dbReference type="Proteomes" id="UP000580839">
    <property type="component" value="Unassembled WGS sequence"/>
</dbReference>
<keyword evidence="3" id="KW-0249">Electron transport</keyword>
<evidence type="ECO:0000256" key="6">
    <source>
        <dbReference type="NCBIfam" id="TIGR01068"/>
    </source>
</evidence>
<evidence type="ECO:0000256" key="2">
    <source>
        <dbReference type="ARBA" id="ARBA00022448"/>
    </source>
</evidence>
<feature type="site" description="Deprotonates C-terminal active site Cys" evidence="8">
    <location>
        <position position="26"/>
    </location>
</feature>
<proteinExistence type="inferred from homology"/>
<gene>
    <name evidence="11" type="primary">trxA</name>
    <name evidence="11" type="ORF">HOP12_04985</name>
</gene>
<dbReference type="PROSITE" id="PS51352">
    <property type="entry name" value="THIOREDOXIN_2"/>
    <property type="match status" value="1"/>
</dbReference>
<feature type="active site" description="Nucleophile" evidence="8">
    <location>
        <position position="32"/>
    </location>
</feature>
<evidence type="ECO:0000313" key="11">
    <source>
        <dbReference type="EMBL" id="NOT33510.1"/>
    </source>
</evidence>
<evidence type="ECO:0000256" key="4">
    <source>
        <dbReference type="ARBA" id="ARBA00023157"/>
    </source>
</evidence>
<evidence type="ECO:0000259" key="10">
    <source>
        <dbReference type="PROSITE" id="PS51352"/>
    </source>
</evidence>
<evidence type="ECO:0000256" key="5">
    <source>
        <dbReference type="ARBA" id="ARBA00023284"/>
    </source>
</evidence>
<dbReference type="Gene3D" id="3.40.30.10">
    <property type="entry name" value="Glutaredoxin"/>
    <property type="match status" value="1"/>
</dbReference>
<dbReference type="PIRSF" id="PIRSF000077">
    <property type="entry name" value="Thioredoxin"/>
    <property type="match status" value="1"/>
</dbReference>
<dbReference type="InterPro" id="IPR013766">
    <property type="entry name" value="Thioredoxin_domain"/>
</dbReference>
<comment type="caution">
    <text evidence="11">The sequence shown here is derived from an EMBL/GenBank/DDBJ whole genome shotgun (WGS) entry which is preliminary data.</text>
</comment>
<protein>
    <recommendedName>
        <fullName evidence="6 7">Thioredoxin</fullName>
    </recommendedName>
</protein>
<accession>A0A849SQ35</accession>
<dbReference type="SUPFAM" id="SSF52833">
    <property type="entry name" value="Thioredoxin-like"/>
    <property type="match status" value="1"/>
</dbReference>
<feature type="domain" description="Thioredoxin" evidence="10">
    <location>
        <begin position="1"/>
        <end position="107"/>
    </location>
</feature>
<dbReference type="FunFam" id="3.40.30.10:FF:000001">
    <property type="entry name" value="Thioredoxin"/>
    <property type="match status" value="1"/>
</dbReference>
<sequence length="107" mass="11712">MSNAMNVSDQTFEAEVIQSTTPVLVDFWAPWCGPCRQIAPTIDQLAIEYQGKLKVVKVNVDENIETGGRYGVVGIPTLLIFKGGEVVEKLVGAYPKPALISKITQYL</sequence>
<evidence type="ECO:0000256" key="8">
    <source>
        <dbReference type="PIRSR" id="PIRSR000077-1"/>
    </source>
</evidence>
<dbReference type="EMBL" id="JABFRW010000052">
    <property type="protein sequence ID" value="NOT33510.1"/>
    <property type="molecule type" value="Genomic_DNA"/>
</dbReference>
<dbReference type="Pfam" id="PF00085">
    <property type="entry name" value="Thioredoxin"/>
    <property type="match status" value="1"/>
</dbReference>
<dbReference type="InterPro" id="IPR005746">
    <property type="entry name" value="Thioredoxin"/>
</dbReference>
<keyword evidence="5 9" id="KW-0676">Redox-active center</keyword>
<dbReference type="InterPro" id="IPR036249">
    <property type="entry name" value="Thioredoxin-like_sf"/>
</dbReference>